<dbReference type="GO" id="GO:0009251">
    <property type="term" value="P:glucan catabolic process"/>
    <property type="evidence" value="ECO:0007669"/>
    <property type="project" value="TreeGrafter"/>
</dbReference>
<dbReference type="CDD" id="cd02181">
    <property type="entry name" value="GH16_fungal_Lam16A_glucanase"/>
    <property type="match status" value="1"/>
</dbReference>
<proteinExistence type="predicted"/>
<comment type="caution">
    <text evidence="3">The sequence shown here is derived from an EMBL/GenBank/DDBJ whole genome shotgun (WGS) entry which is preliminary data.</text>
</comment>
<feature type="chain" id="PRO_5043877891" description="GH16 domain-containing protein" evidence="1">
    <location>
        <begin position="18"/>
        <end position="343"/>
    </location>
</feature>
<feature type="signal peptide" evidence="1">
    <location>
        <begin position="1"/>
        <end position="17"/>
    </location>
</feature>
<evidence type="ECO:0000313" key="3">
    <source>
        <dbReference type="EMBL" id="KAK7035515.1"/>
    </source>
</evidence>
<evidence type="ECO:0000313" key="4">
    <source>
        <dbReference type="Proteomes" id="UP001383192"/>
    </source>
</evidence>
<dbReference type="Pfam" id="PF26113">
    <property type="entry name" value="GH16_XgeA"/>
    <property type="match status" value="1"/>
</dbReference>
<dbReference type="SUPFAM" id="SSF49899">
    <property type="entry name" value="Concanavalin A-like lectins/glucanases"/>
    <property type="match status" value="1"/>
</dbReference>
<dbReference type="Proteomes" id="UP001383192">
    <property type="component" value="Unassembled WGS sequence"/>
</dbReference>
<reference evidence="3 4" key="1">
    <citation type="submission" date="2024-01" db="EMBL/GenBank/DDBJ databases">
        <title>A draft genome for a cacao thread blight-causing isolate of Paramarasmius palmivorus.</title>
        <authorList>
            <person name="Baruah I.K."/>
            <person name="Bukari Y."/>
            <person name="Amoako-Attah I."/>
            <person name="Meinhardt L.W."/>
            <person name="Bailey B.A."/>
            <person name="Cohen S.P."/>
        </authorList>
    </citation>
    <scope>NUCLEOTIDE SEQUENCE [LARGE SCALE GENOMIC DNA]</scope>
    <source>
        <strain evidence="3 4">GH-12</strain>
    </source>
</reference>
<dbReference type="AlphaFoldDB" id="A0AAW0C9R1"/>
<organism evidence="3 4">
    <name type="scientific">Paramarasmius palmivorus</name>
    <dbReference type="NCBI Taxonomy" id="297713"/>
    <lineage>
        <taxon>Eukaryota</taxon>
        <taxon>Fungi</taxon>
        <taxon>Dikarya</taxon>
        <taxon>Basidiomycota</taxon>
        <taxon>Agaricomycotina</taxon>
        <taxon>Agaricomycetes</taxon>
        <taxon>Agaricomycetidae</taxon>
        <taxon>Agaricales</taxon>
        <taxon>Marasmiineae</taxon>
        <taxon>Marasmiaceae</taxon>
        <taxon>Paramarasmius</taxon>
    </lineage>
</organism>
<gene>
    <name evidence="3" type="ORF">VNI00_011808</name>
</gene>
<dbReference type="Gene3D" id="2.60.120.200">
    <property type="match status" value="1"/>
</dbReference>
<dbReference type="PANTHER" id="PTHR10963:SF24">
    <property type="entry name" value="GLYCOSIDASE C21B10.07-RELATED"/>
    <property type="match status" value="1"/>
</dbReference>
<evidence type="ECO:0000259" key="2">
    <source>
        <dbReference type="PROSITE" id="PS51762"/>
    </source>
</evidence>
<dbReference type="EMBL" id="JAYKXP010000052">
    <property type="protein sequence ID" value="KAK7035515.1"/>
    <property type="molecule type" value="Genomic_DNA"/>
</dbReference>
<dbReference type="GO" id="GO:0004553">
    <property type="term" value="F:hydrolase activity, hydrolyzing O-glycosyl compounds"/>
    <property type="evidence" value="ECO:0007669"/>
    <property type="project" value="InterPro"/>
</dbReference>
<protein>
    <recommendedName>
        <fullName evidence="2">GH16 domain-containing protein</fullName>
    </recommendedName>
</protein>
<sequence length="343" mass="38102">MLLFLSFLYATFALSTANELYTLQDNYSGFDFFEGFTWFNNDDPTHGRVNYVDLQTAISKNLSFASADNSKFVLRVDPTQYVLPYQRGRDSVRITSRAGYEEAVIVLDVEHMPIGCGTWPAFWTLSAKGPWPNGGELDLIEGVNMNTRNVASLHTTPNCAMPDSGDPGRVMTGVPVSSNCDSSVNFNQGCGVEFTQPHSYGVSFNENKGGIYVLAKTSPIRVWFFPRNSPDTPQELLHQGNCTGKLDLSRFKVPDASFPTQDNCRYSDHFDAHNIVFDITLCGDWAGSAFTKAGCGSSCSDFVDNNPQAFRDAYWEINRLQIYTKDSNVDMLGFTAQGNVGRY</sequence>
<keyword evidence="1" id="KW-0732">Signal</keyword>
<dbReference type="InterPro" id="IPR050546">
    <property type="entry name" value="Glycosyl_Hydrlase_16"/>
</dbReference>
<keyword evidence="4" id="KW-1185">Reference proteome</keyword>
<feature type="domain" description="GH16" evidence="2">
    <location>
        <begin position="14"/>
        <end position="294"/>
    </location>
</feature>
<dbReference type="InterPro" id="IPR000757">
    <property type="entry name" value="Beta-glucanase-like"/>
</dbReference>
<dbReference type="InterPro" id="IPR013320">
    <property type="entry name" value="ConA-like_dom_sf"/>
</dbReference>
<evidence type="ECO:0000256" key="1">
    <source>
        <dbReference type="SAM" id="SignalP"/>
    </source>
</evidence>
<dbReference type="PROSITE" id="PS51762">
    <property type="entry name" value="GH16_2"/>
    <property type="match status" value="1"/>
</dbReference>
<accession>A0AAW0C9R1</accession>
<name>A0AAW0C9R1_9AGAR</name>
<dbReference type="PANTHER" id="PTHR10963">
    <property type="entry name" value="GLYCOSYL HYDROLASE-RELATED"/>
    <property type="match status" value="1"/>
</dbReference>